<name>A0A1U7M3S3_TISCR</name>
<keyword evidence="3" id="KW-1185">Reference proteome</keyword>
<proteinExistence type="predicted"/>
<feature type="transmembrane region" description="Helical" evidence="1">
    <location>
        <begin position="48"/>
        <end position="70"/>
    </location>
</feature>
<dbReference type="Proteomes" id="UP000186112">
    <property type="component" value="Unassembled WGS sequence"/>
</dbReference>
<evidence type="ECO:0000313" key="2">
    <source>
        <dbReference type="EMBL" id="OLS01936.1"/>
    </source>
</evidence>
<dbReference type="EMBL" id="LTDM01000053">
    <property type="protein sequence ID" value="OLS01936.1"/>
    <property type="molecule type" value="Genomic_DNA"/>
</dbReference>
<protein>
    <recommendedName>
        <fullName evidence="4">Superinfection exclusion protein B</fullName>
    </recommendedName>
</protein>
<dbReference type="InterPro" id="IPR025982">
    <property type="entry name" value="SieB"/>
</dbReference>
<keyword evidence="1" id="KW-0472">Membrane</keyword>
<evidence type="ECO:0008006" key="4">
    <source>
        <dbReference type="Google" id="ProtNLM"/>
    </source>
</evidence>
<sequence>MGVIKTIIERLKLKELFAIVFITALIITFMPIEWAIKIQIEEIRLSYQTYISLSIIIIGSYYLFIIFCWIKNIIWSKFYNAKKTAIKYMKGSMSLDEMALLIEKYYDSNNNRFRSTAMIEFSDGRKAALESKFILYRASTISEWGYSFAYNLQPYALEFLNKNLNAGNIEILTDSFTYKLM</sequence>
<dbReference type="RefSeq" id="WP_075727771.1">
    <property type="nucleotide sequence ID" value="NZ_LTDM01000053.1"/>
</dbReference>
<comment type="caution">
    <text evidence="2">The sequence shown here is derived from an EMBL/GenBank/DDBJ whole genome shotgun (WGS) entry which is preliminary data.</text>
</comment>
<evidence type="ECO:0000313" key="3">
    <source>
        <dbReference type="Proteomes" id="UP000186112"/>
    </source>
</evidence>
<gene>
    <name evidence="2" type="ORF">TICRE_20780</name>
</gene>
<keyword evidence="1" id="KW-0812">Transmembrane</keyword>
<dbReference type="Pfam" id="PF14163">
    <property type="entry name" value="SieB"/>
    <property type="match status" value="1"/>
</dbReference>
<dbReference type="AlphaFoldDB" id="A0A1U7M3S3"/>
<keyword evidence="1" id="KW-1133">Transmembrane helix</keyword>
<organism evidence="2 3">
    <name type="scientific">Tissierella creatinophila DSM 6911</name>
    <dbReference type="NCBI Taxonomy" id="1123403"/>
    <lineage>
        <taxon>Bacteria</taxon>
        <taxon>Bacillati</taxon>
        <taxon>Bacillota</taxon>
        <taxon>Tissierellia</taxon>
        <taxon>Tissierellales</taxon>
        <taxon>Tissierellaceae</taxon>
        <taxon>Tissierella</taxon>
    </lineage>
</organism>
<dbReference type="OrthoDB" id="2990352at2"/>
<accession>A0A1U7M3S3</accession>
<feature type="transmembrane region" description="Helical" evidence="1">
    <location>
        <begin position="16"/>
        <end position="36"/>
    </location>
</feature>
<reference evidence="2 3" key="1">
    <citation type="submission" date="2016-02" db="EMBL/GenBank/DDBJ databases">
        <title>Genome sequence of Tissierella creatinophila DSM 6911.</title>
        <authorList>
            <person name="Poehlein A."/>
            <person name="Daniel R."/>
        </authorList>
    </citation>
    <scope>NUCLEOTIDE SEQUENCE [LARGE SCALE GENOMIC DNA]</scope>
    <source>
        <strain evidence="2 3">DSM 6911</strain>
    </source>
</reference>
<evidence type="ECO:0000256" key="1">
    <source>
        <dbReference type="SAM" id="Phobius"/>
    </source>
</evidence>